<dbReference type="RefSeq" id="WP_115010865.1">
    <property type="nucleotide sequence ID" value="NZ_UGHV01000001.1"/>
</dbReference>
<dbReference type="Proteomes" id="UP000254841">
    <property type="component" value="Unassembled WGS sequence"/>
</dbReference>
<dbReference type="AlphaFoldDB" id="A0A377J228"/>
<evidence type="ECO:0008006" key="4">
    <source>
        <dbReference type="Google" id="ProtNLM"/>
    </source>
</evidence>
<accession>A0A377J228</accession>
<dbReference type="SUPFAM" id="SSF143011">
    <property type="entry name" value="RelE-like"/>
    <property type="match status" value="1"/>
</dbReference>
<gene>
    <name evidence="1" type="ORF">NCTC12410_00350</name>
    <name evidence="2" type="ORF">NCTC12410_02071</name>
</gene>
<dbReference type="EMBL" id="UGHV01000001">
    <property type="protein sequence ID" value="STO96537.1"/>
    <property type="molecule type" value="Genomic_DNA"/>
</dbReference>
<sequence>MQILLTNKAEKFLAKQYKGDPHGIHLVRLFIDTHLQESPNPTTLPNCAKLQGRYKSMGNLWRWRVGRYRIIGDVKSQQLTLEIIEITTRENAY</sequence>
<dbReference type="InterPro" id="IPR035093">
    <property type="entry name" value="RelE/ParE_toxin_dom_sf"/>
</dbReference>
<evidence type="ECO:0000313" key="1">
    <source>
        <dbReference type="EMBL" id="STO96537.1"/>
    </source>
</evidence>
<organism evidence="1 3">
    <name type="scientific">Helicobacter canis</name>
    <dbReference type="NCBI Taxonomy" id="29419"/>
    <lineage>
        <taxon>Bacteria</taxon>
        <taxon>Pseudomonadati</taxon>
        <taxon>Campylobacterota</taxon>
        <taxon>Epsilonproteobacteria</taxon>
        <taxon>Campylobacterales</taxon>
        <taxon>Helicobacteraceae</taxon>
        <taxon>Helicobacter</taxon>
    </lineage>
</organism>
<dbReference type="EMBL" id="UGHV01000006">
    <property type="protein sequence ID" value="STP06532.1"/>
    <property type="molecule type" value="Genomic_DNA"/>
</dbReference>
<proteinExistence type="predicted"/>
<reference evidence="1 3" key="1">
    <citation type="submission" date="2018-06" db="EMBL/GenBank/DDBJ databases">
        <authorList>
            <consortium name="Pathogen Informatics"/>
            <person name="Doyle S."/>
        </authorList>
    </citation>
    <scope>NUCLEOTIDE SEQUENCE [LARGE SCALE GENOMIC DNA]</scope>
    <source>
        <strain evidence="1 3">NCTC12410</strain>
    </source>
</reference>
<evidence type="ECO:0000313" key="2">
    <source>
        <dbReference type="EMBL" id="STP06532.1"/>
    </source>
</evidence>
<protein>
    <recommendedName>
        <fullName evidence="4">Type II toxin-antitoxin system RelE/ParE family toxin</fullName>
    </recommendedName>
</protein>
<evidence type="ECO:0000313" key="3">
    <source>
        <dbReference type="Proteomes" id="UP000254841"/>
    </source>
</evidence>
<dbReference type="Gene3D" id="3.30.2310.20">
    <property type="entry name" value="RelE-like"/>
    <property type="match status" value="1"/>
</dbReference>
<name>A0A377J228_9HELI</name>
<dbReference type="OrthoDB" id="5326046at2"/>